<dbReference type="InterPro" id="IPR044925">
    <property type="entry name" value="His-Me_finger_sf"/>
</dbReference>
<evidence type="ECO:0000313" key="7">
    <source>
        <dbReference type="Proteomes" id="UP001158576"/>
    </source>
</evidence>
<dbReference type="EMBL" id="OU015567">
    <property type="protein sequence ID" value="CAG5110626.1"/>
    <property type="molecule type" value="Genomic_DNA"/>
</dbReference>
<dbReference type="Pfam" id="PF01223">
    <property type="entry name" value="Endonuclease_NS"/>
    <property type="match status" value="1"/>
</dbReference>
<evidence type="ECO:0000256" key="1">
    <source>
        <dbReference type="ARBA" id="ARBA00010052"/>
    </source>
</evidence>
<dbReference type="InterPro" id="IPR039015">
    <property type="entry name" value="ENDOD1"/>
</dbReference>
<dbReference type="InterPro" id="IPR001604">
    <property type="entry name" value="Endo_G_ENPP1-like_dom"/>
</dbReference>
<comment type="similarity">
    <text evidence="1">Belongs to the DNA/RNA non-specific endonuclease family.</text>
</comment>
<gene>
    <name evidence="6" type="ORF">OKIOD_LOCUS13774</name>
</gene>
<proteinExistence type="inferred from homology"/>
<dbReference type="Proteomes" id="UP001158576">
    <property type="component" value="Chromosome 2"/>
</dbReference>
<evidence type="ECO:0000256" key="2">
    <source>
        <dbReference type="ARBA" id="ARBA00022722"/>
    </source>
</evidence>
<sequence length="124" mass="14270">MIPTQDEDYKGNTQDLSIDRGHLMPNALLNQVKDAANSTFTLTNVSPQFGDFNKGAWNQLECMVREFMEREIEDEYVWIIVGTYGLYGSMNYRPASTKNIIDIPEFYWHAFCYTGTGQKSSYKS</sequence>
<dbReference type="PROSITE" id="PS01070">
    <property type="entry name" value="NUCLEASE_NON_SPEC"/>
    <property type="match status" value="1"/>
</dbReference>
<dbReference type="InterPro" id="IPR044929">
    <property type="entry name" value="DNA/RNA_non-sp_Endonuclease_sf"/>
</dbReference>
<dbReference type="SUPFAM" id="SSF54060">
    <property type="entry name" value="His-Me finger endonucleases"/>
    <property type="match status" value="1"/>
</dbReference>
<keyword evidence="7" id="KW-1185">Reference proteome</keyword>
<feature type="domain" description="DNA/RNA non-specific endonuclease/pyrophosphatase/phosphodiesterase" evidence="5">
    <location>
        <begin position="4"/>
        <end position="116"/>
    </location>
</feature>
<evidence type="ECO:0000313" key="6">
    <source>
        <dbReference type="EMBL" id="CAG5110626.1"/>
    </source>
</evidence>
<evidence type="ECO:0000259" key="5">
    <source>
        <dbReference type="Pfam" id="PF01223"/>
    </source>
</evidence>
<dbReference type="InterPro" id="IPR018524">
    <property type="entry name" value="DNA/RNA_endonuclease_AS"/>
</dbReference>
<name>A0ABN7SYQ6_OIKDI</name>
<keyword evidence="4" id="KW-0255">Endonuclease</keyword>
<dbReference type="PANTHER" id="PTHR21472">
    <property type="entry name" value="ENDONUCLEASE DOMAIN-CONTAINING 1 PROTEIN ENDOD1"/>
    <property type="match status" value="1"/>
</dbReference>
<protein>
    <submittedName>
        <fullName evidence="6">Oidioi.mRNA.OKI2018_I69.chr2.g5009.t1.cds</fullName>
    </submittedName>
</protein>
<evidence type="ECO:0000256" key="4">
    <source>
        <dbReference type="ARBA" id="ARBA00022759"/>
    </source>
</evidence>
<keyword evidence="4" id="KW-0378">Hydrolase</keyword>
<keyword evidence="3" id="KW-0479">Metal-binding</keyword>
<organism evidence="6 7">
    <name type="scientific">Oikopleura dioica</name>
    <name type="common">Tunicate</name>
    <dbReference type="NCBI Taxonomy" id="34765"/>
    <lineage>
        <taxon>Eukaryota</taxon>
        <taxon>Metazoa</taxon>
        <taxon>Chordata</taxon>
        <taxon>Tunicata</taxon>
        <taxon>Appendicularia</taxon>
        <taxon>Copelata</taxon>
        <taxon>Oikopleuridae</taxon>
        <taxon>Oikopleura</taxon>
    </lineage>
</organism>
<dbReference type="PANTHER" id="PTHR21472:SF7">
    <property type="entry name" value="ENDONUCLEASE G, MITOCHONDRIAL-LIKE ISOFORM X2"/>
    <property type="match status" value="1"/>
</dbReference>
<reference evidence="6 7" key="1">
    <citation type="submission" date="2021-04" db="EMBL/GenBank/DDBJ databases">
        <authorList>
            <person name="Bliznina A."/>
        </authorList>
    </citation>
    <scope>NUCLEOTIDE SEQUENCE [LARGE SCALE GENOMIC DNA]</scope>
</reference>
<dbReference type="Gene3D" id="3.40.570.10">
    <property type="entry name" value="Extracellular Endonuclease, subunit A"/>
    <property type="match status" value="1"/>
</dbReference>
<evidence type="ECO:0000256" key="3">
    <source>
        <dbReference type="ARBA" id="ARBA00022723"/>
    </source>
</evidence>
<keyword evidence="2" id="KW-0540">Nuclease</keyword>
<accession>A0ABN7SYQ6</accession>